<dbReference type="GO" id="GO:0006811">
    <property type="term" value="P:monoatomic ion transport"/>
    <property type="evidence" value="ECO:0007669"/>
    <property type="project" value="UniProtKB-KW"/>
</dbReference>
<dbReference type="PIRSF" id="PIRSF006603">
    <property type="entry name" value="DinF"/>
    <property type="match status" value="1"/>
</dbReference>
<evidence type="ECO:0000256" key="7">
    <source>
        <dbReference type="ARBA" id="ARBA00022475"/>
    </source>
</evidence>
<comment type="subcellular location">
    <subcellularLocation>
        <location evidence="2">Cell membrane</location>
        <topology evidence="2">Multi-pass membrane protein</topology>
    </subcellularLocation>
</comment>
<keyword evidence="11 13" id="KW-0472">Membrane</keyword>
<evidence type="ECO:0000313" key="14">
    <source>
        <dbReference type="EMBL" id="ASW43582.1"/>
    </source>
</evidence>
<evidence type="ECO:0000256" key="13">
    <source>
        <dbReference type="SAM" id="Phobius"/>
    </source>
</evidence>
<evidence type="ECO:0000256" key="12">
    <source>
        <dbReference type="ARBA" id="ARBA00031636"/>
    </source>
</evidence>
<dbReference type="GO" id="GO:0005886">
    <property type="term" value="C:plasma membrane"/>
    <property type="evidence" value="ECO:0007669"/>
    <property type="project" value="UniProtKB-SubCell"/>
</dbReference>
<keyword evidence="9 13" id="KW-1133">Transmembrane helix</keyword>
<proteinExistence type="inferred from homology"/>
<keyword evidence="5" id="KW-0813">Transport</keyword>
<feature type="transmembrane region" description="Helical" evidence="13">
    <location>
        <begin position="20"/>
        <end position="39"/>
    </location>
</feature>
<keyword evidence="7" id="KW-1003">Cell membrane</keyword>
<dbReference type="KEGG" id="cia:BEN51_08825"/>
<protein>
    <recommendedName>
        <fullName evidence="4">Probable multidrug resistance protein NorM</fullName>
    </recommendedName>
    <alternativeName>
        <fullName evidence="12">Multidrug-efflux transporter</fullName>
    </alternativeName>
</protein>
<dbReference type="AlphaFoldDB" id="A0A343JDH4"/>
<dbReference type="Proteomes" id="UP000264883">
    <property type="component" value="Chromosome"/>
</dbReference>
<dbReference type="InterPro" id="IPR002528">
    <property type="entry name" value="MATE_fam"/>
</dbReference>
<evidence type="ECO:0000256" key="5">
    <source>
        <dbReference type="ARBA" id="ARBA00022448"/>
    </source>
</evidence>
<dbReference type="GO" id="GO:0042910">
    <property type="term" value="F:xenobiotic transmembrane transporter activity"/>
    <property type="evidence" value="ECO:0007669"/>
    <property type="project" value="InterPro"/>
</dbReference>
<dbReference type="InterPro" id="IPR050222">
    <property type="entry name" value="MATE_MdtK"/>
</dbReference>
<evidence type="ECO:0000313" key="15">
    <source>
        <dbReference type="Proteomes" id="UP000264883"/>
    </source>
</evidence>
<dbReference type="RefSeq" id="WP_119865713.1">
    <property type="nucleotide sequence ID" value="NZ_CP016786.1"/>
</dbReference>
<keyword evidence="15" id="KW-1185">Reference proteome</keyword>
<dbReference type="Pfam" id="PF01554">
    <property type="entry name" value="MatE"/>
    <property type="match status" value="2"/>
</dbReference>
<organism evidence="14 15">
    <name type="scientific">Clostridium isatidis</name>
    <dbReference type="NCBI Taxonomy" id="182773"/>
    <lineage>
        <taxon>Bacteria</taxon>
        <taxon>Bacillati</taxon>
        <taxon>Bacillota</taxon>
        <taxon>Clostridia</taxon>
        <taxon>Eubacteriales</taxon>
        <taxon>Clostridiaceae</taxon>
        <taxon>Clostridium</taxon>
    </lineage>
</organism>
<dbReference type="GO" id="GO:0015297">
    <property type="term" value="F:antiporter activity"/>
    <property type="evidence" value="ECO:0007669"/>
    <property type="project" value="UniProtKB-KW"/>
</dbReference>
<feature type="transmembrane region" description="Helical" evidence="13">
    <location>
        <begin position="95"/>
        <end position="117"/>
    </location>
</feature>
<evidence type="ECO:0000256" key="3">
    <source>
        <dbReference type="ARBA" id="ARBA00010199"/>
    </source>
</evidence>
<evidence type="ECO:0000256" key="11">
    <source>
        <dbReference type="ARBA" id="ARBA00023136"/>
    </source>
</evidence>
<feature type="transmembrane region" description="Helical" evidence="13">
    <location>
        <begin position="324"/>
        <end position="344"/>
    </location>
</feature>
<dbReference type="NCBIfam" id="TIGR00797">
    <property type="entry name" value="matE"/>
    <property type="match status" value="1"/>
</dbReference>
<evidence type="ECO:0000256" key="8">
    <source>
        <dbReference type="ARBA" id="ARBA00022692"/>
    </source>
</evidence>
<evidence type="ECO:0000256" key="2">
    <source>
        <dbReference type="ARBA" id="ARBA00004651"/>
    </source>
</evidence>
<reference evidence="14 15" key="1">
    <citation type="submission" date="2016-08" db="EMBL/GenBank/DDBJ databases">
        <title>Complete Genome Sequence Of The Indigo Reducing Clostridium isatidis DSM15098.</title>
        <authorList>
            <person name="Little G.T."/>
            <person name="Minton N.P."/>
        </authorList>
    </citation>
    <scope>NUCLEOTIDE SEQUENCE [LARGE SCALE GENOMIC DNA]</scope>
    <source>
        <strain evidence="14 15">DSM 15098</strain>
    </source>
</reference>
<gene>
    <name evidence="14" type="ORF">BEN51_08825</name>
</gene>
<dbReference type="PANTHER" id="PTHR43298:SF2">
    <property type="entry name" value="FMN_FAD EXPORTER YEEO-RELATED"/>
    <property type="match status" value="1"/>
</dbReference>
<keyword evidence="6" id="KW-0050">Antiport</keyword>
<name>A0A343JDH4_9CLOT</name>
<feature type="transmembrane region" description="Helical" evidence="13">
    <location>
        <begin position="201"/>
        <end position="221"/>
    </location>
</feature>
<evidence type="ECO:0000256" key="9">
    <source>
        <dbReference type="ARBA" id="ARBA00022989"/>
    </source>
</evidence>
<feature type="transmembrane region" description="Helical" evidence="13">
    <location>
        <begin position="395"/>
        <end position="416"/>
    </location>
</feature>
<evidence type="ECO:0000256" key="6">
    <source>
        <dbReference type="ARBA" id="ARBA00022449"/>
    </source>
</evidence>
<dbReference type="OrthoDB" id="9780160at2"/>
<dbReference type="InterPro" id="IPR048279">
    <property type="entry name" value="MdtK-like"/>
</dbReference>
<dbReference type="PANTHER" id="PTHR43298">
    <property type="entry name" value="MULTIDRUG RESISTANCE PROTEIN NORM-RELATED"/>
    <property type="match status" value="1"/>
</dbReference>
<keyword evidence="10" id="KW-0406">Ion transport</keyword>
<accession>A0A343JDH4</accession>
<comment type="function">
    <text evidence="1">Multidrug efflux pump.</text>
</comment>
<feature type="transmembrane region" description="Helical" evidence="13">
    <location>
        <begin position="137"/>
        <end position="157"/>
    </location>
</feature>
<keyword evidence="8 13" id="KW-0812">Transmembrane</keyword>
<evidence type="ECO:0000256" key="10">
    <source>
        <dbReference type="ARBA" id="ARBA00023065"/>
    </source>
</evidence>
<feature type="transmembrane region" description="Helical" evidence="13">
    <location>
        <begin position="169"/>
        <end position="189"/>
    </location>
</feature>
<comment type="similarity">
    <text evidence="3">Belongs to the multi antimicrobial extrusion (MATE) (TC 2.A.66.1) family.</text>
</comment>
<evidence type="ECO:0000256" key="4">
    <source>
        <dbReference type="ARBA" id="ARBA00020268"/>
    </source>
</evidence>
<dbReference type="CDD" id="cd13134">
    <property type="entry name" value="MATE_like_8"/>
    <property type="match status" value="1"/>
</dbReference>
<sequence>MGLINIKELSRDKKFIKRVITIAIPIAFQNLLNTILNLVDNIMIGALGESAIAGVGLANRVFFVLTLLLFGIVSGSSILTAQYYGKRDIKNIRRVLGVSLFLGLLGSLIFFLGGLFIPKIVMRIFTPNEGTIEIGASYLRIVALSYPVTAVTNSYIAVLRATNKVKAPVFITIISIFVNIIFNYTFIYGKFGAAAMGVRGAALATLIARIVEASLILYVVYRKECEARAKINELVDVNKEFIKKYFITVSPVIANEFMWGLGVTIYSLVYGRMGDDAVASITITQNVEQICFVLLQGLSAATGVILGNELGANKLKKAEKHSEYIFTIQIILVGILAVFCLIIRKPLINLFTVSEQVAYNIKNCLNVFVIYLPFRSFNLVNIVGVLRCGGDTKAALFLDISGVWLVGIPMAFLGGILLNLPIYYVYAMITFEEFYKFILGRRRYNKKLWVRNIVGA</sequence>
<evidence type="ECO:0000256" key="1">
    <source>
        <dbReference type="ARBA" id="ARBA00003408"/>
    </source>
</evidence>
<dbReference type="EMBL" id="CP016786">
    <property type="protein sequence ID" value="ASW43582.1"/>
    <property type="molecule type" value="Genomic_DNA"/>
</dbReference>
<feature type="transmembrane region" description="Helical" evidence="13">
    <location>
        <begin position="51"/>
        <end position="74"/>
    </location>
</feature>